<evidence type="ECO:0000256" key="3">
    <source>
        <dbReference type="ARBA" id="ARBA00022723"/>
    </source>
</evidence>
<keyword evidence="12" id="KW-1185">Reference proteome</keyword>
<dbReference type="PRINTS" id="PR00730">
    <property type="entry name" value="THERMOLYSIN"/>
</dbReference>
<evidence type="ECO:0000256" key="8">
    <source>
        <dbReference type="SAM" id="MobiDB-lite"/>
    </source>
</evidence>
<dbReference type="PANTHER" id="PTHR43579:SF1">
    <property type="entry name" value="NEUTRAL METALLOPROTEINASE"/>
    <property type="match status" value="1"/>
</dbReference>
<dbReference type="InterPro" id="IPR001570">
    <property type="entry name" value="Peptidase_M4_C_domain"/>
</dbReference>
<reference evidence="11 12" key="1">
    <citation type="submission" date="2021-01" db="EMBL/GenBank/DDBJ databases">
        <title>Streptomyces acididurans sp. nov., isolated from a peat swamp forest soil.</title>
        <authorList>
            <person name="Chantavorakit T."/>
            <person name="Duangmal K."/>
        </authorList>
    </citation>
    <scope>NUCLEOTIDE SEQUENCE [LARGE SCALE GENOMIC DNA]</scope>
    <source>
        <strain evidence="11 12">KK5PA1</strain>
    </source>
</reference>
<keyword evidence="3" id="KW-0479">Metal-binding</keyword>
<evidence type="ECO:0000256" key="1">
    <source>
        <dbReference type="ARBA" id="ARBA00009388"/>
    </source>
</evidence>
<dbReference type="Proteomes" id="UP000749040">
    <property type="component" value="Unassembled WGS sequence"/>
</dbReference>
<evidence type="ECO:0000256" key="5">
    <source>
        <dbReference type="ARBA" id="ARBA00022833"/>
    </source>
</evidence>
<protein>
    <recommendedName>
        <fullName evidence="7">Neutral metalloproteinase</fullName>
        <ecNumber evidence="7">3.4.24.-</ecNumber>
    </recommendedName>
</protein>
<dbReference type="CDD" id="cd09597">
    <property type="entry name" value="M4_TLP"/>
    <property type="match status" value="1"/>
</dbReference>
<feature type="compositionally biased region" description="Polar residues" evidence="8">
    <location>
        <begin position="52"/>
        <end position="64"/>
    </location>
</feature>
<feature type="region of interest" description="Disordered" evidence="8">
    <location>
        <begin position="34"/>
        <end position="90"/>
    </location>
</feature>
<dbReference type="InterPro" id="IPR023612">
    <property type="entry name" value="Peptidase_M4"/>
</dbReference>
<keyword evidence="5 7" id="KW-0862">Zinc</keyword>
<keyword evidence="4 7" id="KW-0378">Hydrolase</keyword>
<keyword evidence="6 7" id="KW-0482">Metalloprotease</keyword>
<keyword evidence="7" id="KW-0964">Secreted</keyword>
<keyword evidence="2 7" id="KW-0645">Protease</keyword>
<evidence type="ECO:0000256" key="4">
    <source>
        <dbReference type="ARBA" id="ARBA00022801"/>
    </source>
</evidence>
<dbReference type="PANTHER" id="PTHR43579">
    <property type="match status" value="1"/>
</dbReference>
<accession>A0ABS2TZ45</accession>
<evidence type="ECO:0000259" key="9">
    <source>
        <dbReference type="Pfam" id="PF01447"/>
    </source>
</evidence>
<evidence type="ECO:0000313" key="11">
    <source>
        <dbReference type="EMBL" id="MBM9508261.1"/>
    </source>
</evidence>
<evidence type="ECO:0000256" key="6">
    <source>
        <dbReference type="ARBA" id="ARBA00023049"/>
    </source>
</evidence>
<evidence type="ECO:0000256" key="7">
    <source>
        <dbReference type="RuleBase" id="RU366073"/>
    </source>
</evidence>
<dbReference type="Gene3D" id="3.10.170.10">
    <property type="match status" value="1"/>
</dbReference>
<organism evidence="11 12">
    <name type="scientific">Actinacidiphila acididurans</name>
    <dbReference type="NCBI Taxonomy" id="2784346"/>
    <lineage>
        <taxon>Bacteria</taxon>
        <taxon>Bacillati</taxon>
        <taxon>Actinomycetota</taxon>
        <taxon>Actinomycetes</taxon>
        <taxon>Kitasatosporales</taxon>
        <taxon>Streptomycetaceae</taxon>
        <taxon>Actinacidiphila</taxon>
    </lineage>
</organism>
<comment type="cofactor">
    <cofactor evidence="7">
        <name>Zn(2+)</name>
        <dbReference type="ChEBI" id="CHEBI:29105"/>
    </cofactor>
</comment>
<proteinExistence type="inferred from homology"/>
<dbReference type="RefSeq" id="WP_205360138.1">
    <property type="nucleotide sequence ID" value="NZ_JADKYB010000017.1"/>
</dbReference>
<feature type="compositionally biased region" description="Basic and acidic residues" evidence="8">
    <location>
        <begin position="65"/>
        <end position="89"/>
    </location>
</feature>
<dbReference type="EMBL" id="JADKYB010000017">
    <property type="protein sequence ID" value="MBM9508261.1"/>
    <property type="molecule type" value="Genomic_DNA"/>
</dbReference>
<dbReference type="InterPro" id="IPR013856">
    <property type="entry name" value="Peptidase_M4_domain"/>
</dbReference>
<dbReference type="Pfam" id="PF02868">
    <property type="entry name" value="Peptidase_M4_C"/>
    <property type="match status" value="1"/>
</dbReference>
<comment type="subcellular location">
    <subcellularLocation>
        <location evidence="7">Secreted</location>
    </subcellularLocation>
</comment>
<name>A0ABS2TZ45_9ACTN</name>
<comment type="function">
    <text evidence="7">Extracellular zinc metalloprotease.</text>
</comment>
<sequence>MGVFCTIVPPHVLDRLARAQDPDLSTAARRTLEHDARERTRRRLTTVLGPTVSAQGTASDTPQRTVDDAKHHDTLPGRKVRGEGDKPSKDVTVNRAYDGLGATFETYLKAYGRHSIDGAGLPLIASVHYLQGYNNAFWNGEQMVFGDGDGRIFLDFTIPVDVIGHELTHGVTQYTANLDYFGQSGALNESVSDVFGSLIKQYTLGQSTEQADWLIGAGLLAPGVNGHALRSMKEPGTAYDDPQLGKDPQPGTMAGYVSTSQDNGGVHVNSGIPNHAFYLLATALGGNAWEQAGQIWYDTLTGGSLATGAQFADFAAATAAAAKARYGEGEQLAAVLHAWGQVGVQVPAGGSAAPTGVPRQQPGQPQQA</sequence>
<feature type="domain" description="Peptidase M4" evidence="9">
    <location>
        <begin position="95"/>
        <end position="173"/>
    </location>
</feature>
<evidence type="ECO:0000313" key="12">
    <source>
        <dbReference type="Proteomes" id="UP000749040"/>
    </source>
</evidence>
<dbReference type="Pfam" id="PF01447">
    <property type="entry name" value="Peptidase_M4"/>
    <property type="match status" value="1"/>
</dbReference>
<dbReference type="Gene3D" id="1.10.390.10">
    <property type="entry name" value="Neutral Protease Domain 2"/>
    <property type="match status" value="1"/>
</dbReference>
<dbReference type="InterPro" id="IPR052759">
    <property type="entry name" value="Metalloprotease_M4"/>
</dbReference>
<comment type="caution">
    <text evidence="11">The sequence shown here is derived from an EMBL/GenBank/DDBJ whole genome shotgun (WGS) entry which is preliminary data.</text>
</comment>
<evidence type="ECO:0000259" key="10">
    <source>
        <dbReference type="Pfam" id="PF02868"/>
    </source>
</evidence>
<dbReference type="InterPro" id="IPR027268">
    <property type="entry name" value="Peptidase_M4/M1_CTD_sf"/>
</dbReference>
<dbReference type="EC" id="3.4.24.-" evidence="7"/>
<feature type="domain" description="Peptidase M4 C-terminal" evidence="10">
    <location>
        <begin position="176"/>
        <end position="344"/>
    </location>
</feature>
<dbReference type="SUPFAM" id="SSF55486">
    <property type="entry name" value="Metalloproteases ('zincins'), catalytic domain"/>
    <property type="match status" value="1"/>
</dbReference>
<evidence type="ECO:0000256" key="2">
    <source>
        <dbReference type="ARBA" id="ARBA00022670"/>
    </source>
</evidence>
<comment type="similarity">
    <text evidence="1 7">Belongs to the peptidase M4 family.</text>
</comment>
<gene>
    <name evidence="11" type="ORF">ITX44_27640</name>
</gene>